<accession>A0A9N9JYY0</accession>
<reference evidence="1" key="1">
    <citation type="submission" date="2021-06" db="EMBL/GenBank/DDBJ databases">
        <authorList>
            <person name="Kallberg Y."/>
            <person name="Tangrot J."/>
            <person name="Rosling A."/>
        </authorList>
    </citation>
    <scope>NUCLEOTIDE SEQUENCE</scope>
    <source>
        <strain evidence="1">MA453B</strain>
    </source>
</reference>
<evidence type="ECO:0000313" key="2">
    <source>
        <dbReference type="Proteomes" id="UP000789405"/>
    </source>
</evidence>
<gene>
    <name evidence="1" type="ORF">DERYTH_LOCUS23760</name>
</gene>
<comment type="caution">
    <text evidence="1">The sequence shown here is derived from an EMBL/GenBank/DDBJ whole genome shotgun (WGS) entry which is preliminary data.</text>
</comment>
<keyword evidence="2" id="KW-1185">Reference proteome</keyword>
<evidence type="ECO:0000313" key="1">
    <source>
        <dbReference type="EMBL" id="CAG8802804.1"/>
    </source>
</evidence>
<feature type="non-terminal residue" evidence="1">
    <location>
        <position position="1"/>
    </location>
</feature>
<sequence>EYRCSSAIAFFQLCNFKGSEKSNAHHILSKCLKHLSSCSDTELQEKAKKITKSLKTEEKMNNLNERQYIANKKIKAYDAQQRKN</sequence>
<organism evidence="1 2">
    <name type="scientific">Dentiscutata erythropus</name>
    <dbReference type="NCBI Taxonomy" id="1348616"/>
    <lineage>
        <taxon>Eukaryota</taxon>
        <taxon>Fungi</taxon>
        <taxon>Fungi incertae sedis</taxon>
        <taxon>Mucoromycota</taxon>
        <taxon>Glomeromycotina</taxon>
        <taxon>Glomeromycetes</taxon>
        <taxon>Diversisporales</taxon>
        <taxon>Gigasporaceae</taxon>
        <taxon>Dentiscutata</taxon>
    </lineage>
</organism>
<dbReference type="Proteomes" id="UP000789405">
    <property type="component" value="Unassembled WGS sequence"/>
</dbReference>
<name>A0A9N9JYY0_9GLOM</name>
<dbReference type="AlphaFoldDB" id="A0A9N9JYY0"/>
<proteinExistence type="predicted"/>
<protein>
    <submittedName>
        <fullName evidence="1">1069_t:CDS:1</fullName>
    </submittedName>
</protein>
<dbReference type="EMBL" id="CAJVPY010037323">
    <property type="protein sequence ID" value="CAG8802804.1"/>
    <property type="molecule type" value="Genomic_DNA"/>
</dbReference>